<evidence type="ECO:0000256" key="8">
    <source>
        <dbReference type="RuleBase" id="RU000382"/>
    </source>
</evidence>
<evidence type="ECO:0000256" key="9">
    <source>
        <dbReference type="RuleBase" id="RU361171"/>
    </source>
</evidence>
<reference evidence="10 11" key="1">
    <citation type="submission" date="2008-10" db="EMBL/GenBank/DDBJ databases">
        <title>Draft genome sequence of Parabacteroides johnsonii (DSM 18315).</title>
        <authorList>
            <person name="Sudarsanam P."/>
            <person name="Ley R."/>
            <person name="Guruge J."/>
            <person name="Turnbaugh P.J."/>
            <person name="Mahowald M."/>
            <person name="Liep D."/>
            <person name="Gordon J."/>
        </authorList>
    </citation>
    <scope>NUCLEOTIDE SEQUENCE [LARGE SCALE GENOMIC DNA]</scope>
    <source>
        <strain evidence="10 11">DSM 18315</strain>
    </source>
</reference>
<dbReference type="InterPro" id="IPR015421">
    <property type="entry name" value="PyrdxlP-dep_Trfase_major"/>
</dbReference>
<dbReference type="AlphaFoldDB" id="B7B6F8"/>
<evidence type="ECO:0000256" key="1">
    <source>
        <dbReference type="ARBA" id="ARBA00001933"/>
    </source>
</evidence>
<keyword evidence="9" id="KW-0210">Decarboxylase</keyword>
<evidence type="ECO:0000256" key="2">
    <source>
        <dbReference type="ARBA" id="ARBA00009533"/>
    </source>
</evidence>
<feature type="modified residue" description="N6-(pyridoxal phosphate)lysine" evidence="7">
    <location>
        <position position="285"/>
    </location>
</feature>
<organism evidence="10 11">
    <name type="scientific">Parabacteroides johnsonii DSM 18315</name>
    <dbReference type="NCBI Taxonomy" id="537006"/>
    <lineage>
        <taxon>Bacteria</taxon>
        <taxon>Pseudomonadati</taxon>
        <taxon>Bacteroidota</taxon>
        <taxon>Bacteroidia</taxon>
        <taxon>Bacteroidales</taxon>
        <taxon>Tannerellaceae</taxon>
        <taxon>Parabacteroides</taxon>
    </lineage>
</organism>
<accession>B7B6F8</accession>
<dbReference type="InterPro" id="IPR010107">
    <property type="entry name" value="Glutamate_decarboxylase"/>
</dbReference>
<dbReference type="GO" id="GO:0006538">
    <property type="term" value="P:L-glutamate catabolic process"/>
    <property type="evidence" value="ECO:0007669"/>
    <property type="project" value="TreeGrafter"/>
</dbReference>
<dbReference type="Proteomes" id="UP000005510">
    <property type="component" value="Unassembled WGS sequence"/>
</dbReference>
<evidence type="ECO:0000256" key="4">
    <source>
        <dbReference type="ARBA" id="ARBA00022898"/>
    </source>
</evidence>
<evidence type="ECO:0000256" key="3">
    <source>
        <dbReference type="ARBA" id="ARBA00012421"/>
    </source>
</evidence>
<dbReference type="Gene3D" id="4.10.280.50">
    <property type="match status" value="1"/>
</dbReference>
<dbReference type="GO" id="GO:0030170">
    <property type="term" value="F:pyridoxal phosphate binding"/>
    <property type="evidence" value="ECO:0007669"/>
    <property type="project" value="InterPro"/>
</dbReference>
<dbReference type="PANTHER" id="PTHR43321:SF3">
    <property type="entry name" value="GLUTAMATE DECARBOXYLASE"/>
    <property type="match status" value="1"/>
</dbReference>
<evidence type="ECO:0000313" key="11">
    <source>
        <dbReference type="Proteomes" id="UP000005510"/>
    </source>
</evidence>
<comment type="cofactor">
    <cofactor evidence="1 7 8">
        <name>pyridoxal 5'-phosphate</name>
        <dbReference type="ChEBI" id="CHEBI:597326"/>
    </cofactor>
</comment>
<comment type="similarity">
    <text evidence="2 8">Belongs to the group II decarboxylase family.</text>
</comment>
<name>B7B6F8_9BACT</name>
<sequence>MTPLIIKNKKDMEDSNFRKGDAKTAIFGSEKMLQASPVDKIPDGPTTPEIAYQMVKDETFAQTQPRLNLATFVTTYMDDYATKLMNEAININYIDETEYPRIAVMNAKCINIVANLWNTPEQAKWKAGALAIGSSEACMLGGVAAWLRWRKKRLAAGKPVDKPNFVISTGFQVVWEKFAQLWQIEMRQVPLTLEKTTLDPEEALKMCDENTICIVPIQGVTWTGLNDDVEALDKALDAYNAKTGYDIPIHVDAASGGFILPFLKPELKWDFRLKWVLSISTSGHKFGLVYPGLGWVVWKDKSYLPDSMSFSVNYLGANITQVGLNFSRPAAQILGQYYQFIRLGFEGYKAVQENSMAVTQYLHDQIGKMAPFVNYSNEVVNPLFIWYLKPDYAKKAKWTLYDLQDKLKQSGWMVPAYTLPNNLENYVVMRIVARQGFSRDMADQLLNDITGAVTELEKLEYPTPTRIAQDKNQEVKGSVFTHTGVPHKKK</sequence>
<dbReference type="Pfam" id="PF00282">
    <property type="entry name" value="Pyridoxal_deC"/>
    <property type="match status" value="1"/>
</dbReference>
<keyword evidence="4 7" id="KW-0663">Pyridoxal phosphate</keyword>
<dbReference type="InterPro" id="IPR015424">
    <property type="entry name" value="PyrdxlP-dep_Trfase"/>
</dbReference>
<proteinExistence type="inferred from homology"/>
<dbReference type="InterPro" id="IPR002129">
    <property type="entry name" value="PyrdxlP-dep_de-COase"/>
</dbReference>
<dbReference type="STRING" id="537006.PRABACTJOHN_00602"/>
<evidence type="ECO:0000256" key="7">
    <source>
        <dbReference type="PIRSR" id="PIRSR602129-50"/>
    </source>
</evidence>
<comment type="caution">
    <text evidence="10">The sequence shown here is derived from an EMBL/GenBank/DDBJ whole genome shotgun (WGS) entry which is preliminary data.</text>
</comment>
<dbReference type="GO" id="GO:0005829">
    <property type="term" value="C:cytosol"/>
    <property type="evidence" value="ECO:0007669"/>
    <property type="project" value="TreeGrafter"/>
</dbReference>
<dbReference type="FunFam" id="3.40.640.10:FF:000017">
    <property type="entry name" value="Glutamate decarboxylase"/>
    <property type="match status" value="1"/>
</dbReference>
<reference evidence="10 11" key="2">
    <citation type="submission" date="2008-10" db="EMBL/GenBank/DDBJ databases">
        <authorList>
            <person name="Fulton L."/>
            <person name="Clifton S."/>
            <person name="Fulton B."/>
            <person name="Xu J."/>
            <person name="Minx P."/>
            <person name="Pepin K.H."/>
            <person name="Johnson M."/>
            <person name="Bhonagiri V."/>
            <person name="Nash W.E."/>
            <person name="Mardis E.R."/>
            <person name="Wilson R.K."/>
        </authorList>
    </citation>
    <scope>NUCLEOTIDE SEQUENCE [LARGE SCALE GENOMIC DNA]</scope>
    <source>
        <strain evidence="10 11">DSM 18315</strain>
    </source>
</reference>
<dbReference type="EMBL" id="ABYH01000043">
    <property type="protein sequence ID" value="EEC97976.1"/>
    <property type="molecule type" value="Genomic_DNA"/>
</dbReference>
<dbReference type="Gene3D" id="3.40.640.10">
    <property type="entry name" value="Type I PLP-dependent aspartate aminotransferase-like (Major domain)"/>
    <property type="match status" value="1"/>
</dbReference>
<gene>
    <name evidence="10" type="ORF">PRABACTJOHN_00602</name>
</gene>
<evidence type="ECO:0000256" key="5">
    <source>
        <dbReference type="ARBA" id="ARBA00023239"/>
    </source>
</evidence>
<protein>
    <recommendedName>
        <fullName evidence="3 9">Glutamate decarboxylase</fullName>
        <ecNumber evidence="3 9">4.1.1.15</ecNumber>
    </recommendedName>
</protein>
<dbReference type="HOGENOM" id="CLU_019582_2_1_10"/>
<comment type="catalytic activity">
    <reaction evidence="6 9">
        <text>L-glutamate + H(+) = 4-aminobutanoate + CO2</text>
        <dbReference type="Rhea" id="RHEA:17785"/>
        <dbReference type="ChEBI" id="CHEBI:15378"/>
        <dbReference type="ChEBI" id="CHEBI:16526"/>
        <dbReference type="ChEBI" id="CHEBI:29985"/>
        <dbReference type="ChEBI" id="CHEBI:59888"/>
        <dbReference type="EC" id="4.1.1.15"/>
    </reaction>
</comment>
<dbReference type="EC" id="4.1.1.15" evidence="3 9"/>
<keyword evidence="5 8" id="KW-0456">Lyase</keyword>
<dbReference type="FunFam" id="3.90.1150.160:FF:000003">
    <property type="entry name" value="Glutamate decarboxylase"/>
    <property type="match status" value="1"/>
</dbReference>
<evidence type="ECO:0000313" key="10">
    <source>
        <dbReference type="EMBL" id="EEC97976.1"/>
    </source>
</evidence>
<dbReference type="NCBIfam" id="TIGR01788">
    <property type="entry name" value="Glu-decarb-GAD"/>
    <property type="match status" value="1"/>
</dbReference>
<evidence type="ECO:0000256" key="6">
    <source>
        <dbReference type="ARBA" id="ARBA00048868"/>
    </source>
</evidence>
<dbReference type="GO" id="GO:0004351">
    <property type="term" value="F:glutamate decarboxylase activity"/>
    <property type="evidence" value="ECO:0007669"/>
    <property type="project" value="UniProtKB-EC"/>
</dbReference>
<dbReference type="CDD" id="cd06450">
    <property type="entry name" value="DOPA_deC_like"/>
    <property type="match status" value="1"/>
</dbReference>
<dbReference type="Gene3D" id="3.90.1150.160">
    <property type="match status" value="1"/>
</dbReference>
<dbReference type="SUPFAM" id="SSF53383">
    <property type="entry name" value="PLP-dependent transferases"/>
    <property type="match status" value="1"/>
</dbReference>
<dbReference type="PANTHER" id="PTHR43321">
    <property type="entry name" value="GLUTAMATE DECARBOXYLASE"/>
    <property type="match status" value="1"/>
</dbReference>